<dbReference type="Gene3D" id="3.40.30.10">
    <property type="entry name" value="Glutaredoxin"/>
    <property type="match status" value="1"/>
</dbReference>
<evidence type="ECO:0000259" key="14">
    <source>
        <dbReference type="PROSITE" id="PS51352"/>
    </source>
</evidence>
<dbReference type="EC" id="1.11.1.24" evidence="3"/>
<evidence type="ECO:0000256" key="3">
    <source>
        <dbReference type="ARBA" id="ARBA00013017"/>
    </source>
</evidence>
<evidence type="ECO:0000256" key="1">
    <source>
        <dbReference type="ARBA" id="ARBA00003330"/>
    </source>
</evidence>
<keyword evidence="4 15" id="KW-0575">Peroxidase</keyword>
<comment type="function">
    <text evidence="1">Thiol-specific peroxidase that catalyzes the reduction of hydrogen peroxide and organic hydroperoxides to water and alcohols, respectively. Plays a role in cell protection against oxidative stress by detoxifying peroxides and as sensor of hydrogen peroxide-mediated signaling events.</text>
</comment>
<dbReference type="InterPro" id="IPR036249">
    <property type="entry name" value="Thioredoxin-like_sf"/>
</dbReference>
<evidence type="ECO:0000313" key="16">
    <source>
        <dbReference type="Proteomes" id="UP001604267"/>
    </source>
</evidence>
<dbReference type="Proteomes" id="UP001604267">
    <property type="component" value="Unassembled WGS sequence"/>
</dbReference>
<proteinExistence type="inferred from homology"/>
<evidence type="ECO:0000256" key="12">
    <source>
        <dbReference type="ARBA" id="ARBA00049091"/>
    </source>
</evidence>
<dbReference type="CDD" id="cd03017">
    <property type="entry name" value="PRX_BCP"/>
    <property type="match status" value="1"/>
</dbReference>
<reference evidence="15 16" key="1">
    <citation type="submission" date="2024-10" db="EMBL/GenBank/DDBJ databases">
        <title>The Natural Products Discovery Center: Release of the First 8490 Sequenced Strains for Exploring Actinobacteria Biosynthetic Diversity.</title>
        <authorList>
            <person name="Kalkreuter E."/>
            <person name="Kautsar S.A."/>
            <person name="Yang D."/>
            <person name="Bader C.D."/>
            <person name="Teijaro C.N."/>
            <person name="Fluegel L."/>
            <person name="Davis C.M."/>
            <person name="Simpson J.R."/>
            <person name="Lauterbach L."/>
            <person name="Steele A.D."/>
            <person name="Gui C."/>
            <person name="Meng S."/>
            <person name="Li G."/>
            <person name="Viehrig K."/>
            <person name="Ye F."/>
            <person name="Su P."/>
            <person name="Kiefer A.F."/>
            <person name="Nichols A."/>
            <person name="Cepeda A.J."/>
            <person name="Yan W."/>
            <person name="Fan B."/>
            <person name="Jiang Y."/>
            <person name="Adhikari A."/>
            <person name="Zheng C.-J."/>
            <person name="Schuster L."/>
            <person name="Cowan T.M."/>
            <person name="Smanski M.J."/>
            <person name="Chevrette M.G."/>
            <person name="De Carvalho L.P.S."/>
            <person name="Shen B."/>
        </authorList>
    </citation>
    <scope>NUCLEOTIDE SEQUENCE [LARGE SCALE GENOMIC DNA]</scope>
    <source>
        <strain evidence="15 16">NPDC048320</strain>
    </source>
</reference>
<comment type="catalytic activity">
    <reaction evidence="12">
        <text>a hydroperoxide + [thioredoxin]-dithiol = an alcohol + [thioredoxin]-disulfide + H2O</text>
        <dbReference type="Rhea" id="RHEA:62620"/>
        <dbReference type="Rhea" id="RHEA-COMP:10698"/>
        <dbReference type="Rhea" id="RHEA-COMP:10700"/>
        <dbReference type="ChEBI" id="CHEBI:15377"/>
        <dbReference type="ChEBI" id="CHEBI:29950"/>
        <dbReference type="ChEBI" id="CHEBI:30879"/>
        <dbReference type="ChEBI" id="CHEBI:35924"/>
        <dbReference type="ChEBI" id="CHEBI:50058"/>
        <dbReference type="EC" id="1.11.1.24"/>
    </reaction>
</comment>
<gene>
    <name evidence="15" type="ORF">ACGFZB_05580</name>
</gene>
<dbReference type="PIRSF" id="PIRSF000239">
    <property type="entry name" value="AHPC"/>
    <property type="match status" value="1"/>
</dbReference>
<dbReference type="GO" id="GO:0140824">
    <property type="term" value="F:thioredoxin-dependent peroxiredoxin activity"/>
    <property type="evidence" value="ECO:0007669"/>
    <property type="project" value="UniProtKB-EC"/>
</dbReference>
<comment type="subunit">
    <text evidence="2">Monomer.</text>
</comment>
<evidence type="ECO:0000256" key="8">
    <source>
        <dbReference type="ARBA" id="ARBA00023284"/>
    </source>
</evidence>
<name>A0ABW7B1F4_9ACTN</name>
<dbReference type="Pfam" id="PF00578">
    <property type="entry name" value="AhpC-TSA"/>
    <property type="match status" value="1"/>
</dbReference>
<evidence type="ECO:0000256" key="5">
    <source>
        <dbReference type="ARBA" id="ARBA00022862"/>
    </source>
</evidence>
<feature type="region of interest" description="Disordered" evidence="13">
    <location>
        <begin position="152"/>
        <end position="172"/>
    </location>
</feature>
<evidence type="ECO:0000256" key="6">
    <source>
        <dbReference type="ARBA" id="ARBA00023002"/>
    </source>
</evidence>
<comment type="similarity">
    <text evidence="10">Belongs to the peroxiredoxin family. BCP/PrxQ subfamily.</text>
</comment>
<evidence type="ECO:0000256" key="10">
    <source>
        <dbReference type="ARBA" id="ARBA00038489"/>
    </source>
</evidence>
<sequence>MTEHLAVGDTVEDFALPDETGTTRRLTELLADGPVVLFFYPAALTPGCTAEACHFRDLAAEFAAVGARPVGISGDTVGKQQEFAGRHRLGMPLLSDPDGTVRERFGVRRGFSLAPTRRVTFVIAEDRTVLEIVRSELRMNTHADRALAALRAHRGGDRSVPPLDAPGQSEHL</sequence>
<dbReference type="InterPro" id="IPR050924">
    <property type="entry name" value="Peroxiredoxin_BCP/PrxQ"/>
</dbReference>
<keyword evidence="8" id="KW-0676">Redox-active center</keyword>
<dbReference type="InterPro" id="IPR013766">
    <property type="entry name" value="Thioredoxin_domain"/>
</dbReference>
<evidence type="ECO:0000256" key="9">
    <source>
        <dbReference type="ARBA" id="ARBA00032824"/>
    </source>
</evidence>
<keyword evidence="6 15" id="KW-0560">Oxidoreductase</keyword>
<evidence type="ECO:0000256" key="11">
    <source>
        <dbReference type="ARBA" id="ARBA00041373"/>
    </source>
</evidence>
<dbReference type="InterPro" id="IPR024706">
    <property type="entry name" value="Peroxiredoxin_AhpC-typ"/>
</dbReference>
<evidence type="ECO:0000313" key="15">
    <source>
        <dbReference type="EMBL" id="MFG3009923.1"/>
    </source>
</evidence>
<dbReference type="PANTHER" id="PTHR42801">
    <property type="entry name" value="THIOREDOXIN-DEPENDENT PEROXIDE REDUCTASE"/>
    <property type="match status" value="1"/>
</dbReference>
<dbReference type="InterPro" id="IPR000866">
    <property type="entry name" value="AhpC/TSA"/>
</dbReference>
<accession>A0ABW7B1F4</accession>
<organism evidence="15 16">
    <name type="scientific">Streptomyces cinerochromogenes</name>
    <dbReference type="NCBI Taxonomy" id="66422"/>
    <lineage>
        <taxon>Bacteria</taxon>
        <taxon>Bacillati</taxon>
        <taxon>Actinomycetota</taxon>
        <taxon>Actinomycetes</taxon>
        <taxon>Kitasatosporales</taxon>
        <taxon>Streptomycetaceae</taxon>
        <taxon>Streptomyces</taxon>
    </lineage>
</organism>
<keyword evidence="7" id="KW-1015">Disulfide bond</keyword>
<dbReference type="EMBL" id="JBICYV010000002">
    <property type="protein sequence ID" value="MFG3009923.1"/>
    <property type="molecule type" value="Genomic_DNA"/>
</dbReference>
<dbReference type="RefSeq" id="WP_392815886.1">
    <property type="nucleotide sequence ID" value="NZ_JBICYV010000002.1"/>
</dbReference>
<dbReference type="PANTHER" id="PTHR42801:SF8">
    <property type="entry name" value="PEROXIREDOXIN RV1608C-RELATED"/>
    <property type="match status" value="1"/>
</dbReference>
<evidence type="ECO:0000256" key="13">
    <source>
        <dbReference type="SAM" id="MobiDB-lite"/>
    </source>
</evidence>
<keyword evidence="5" id="KW-0049">Antioxidant</keyword>
<feature type="domain" description="Thioredoxin" evidence="14">
    <location>
        <begin position="5"/>
        <end position="155"/>
    </location>
</feature>
<evidence type="ECO:0000256" key="7">
    <source>
        <dbReference type="ARBA" id="ARBA00023157"/>
    </source>
</evidence>
<keyword evidence="16" id="KW-1185">Reference proteome</keyword>
<evidence type="ECO:0000256" key="2">
    <source>
        <dbReference type="ARBA" id="ARBA00011245"/>
    </source>
</evidence>
<dbReference type="SUPFAM" id="SSF52833">
    <property type="entry name" value="Thioredoxin-like"/>
    <property type="match status" value="1"/>
</dbReference>
<evidence type="ECO:0000256" key="4">
    <source>
        <dbReference type="ARBA" id="ARBA00022559"/>
    </source>
</evidence>
<protein>
    <recommendedName>
        <fullName evidence="3">thioredoxin-dependent peroxiredoxin</fullName>
        <ecNumber evidence="3">1.11.1.24</ecNumber>
    </recommendedName>
    <alternativeName>
        <fullName evidence="11">Bacterioferritin comigratory protein</fullName>
    </alternativeName>
    <alternativeName>
        <fullName evidence="9">Thioredoxin peroxidase</fullName>
    </alternativeName>
</protein>
<dbReference type="PROSITE" id="PS51352">
    <property type="entry name" value="THIOREDOXIN_2"/>
    <property type="match status" value="1"/>
</dbReference>
<comment type="caution">
    <text evidence="15">The sequence shown here is derived from an EMBL/GenBank/DDBJ whole genome shotgun (WGS) entry which is preliminary data.</text>
</comment>